<organism evidence="2 3">
    <name type="scientific">Fusarium piperis</name>
    <dbReference type="NCBI Taxonomy" id="1435070"/>
    <lineage>
        <taxon>Eukaryota</taxon>
        <taxon>Fungi</taxon>
        <taxon>Dikarya</taxon>
        <taxon>Ascomycota</taxon>
        <taxon>Pezizomycotina</taxon>
        <taxon>Sordariomycetes</taxon>
        <taxon>Hypocreomycetidae</taxon>
        <taxon>Hypocreales</taxon>
        <taxon>Nectriaceae</taxon>
        <taxon>Fusarium</taxon>
        <taxon>Fusarium solani species complex</taxon>
    </lineage>
</organism>
<sequence length="129" mass="14355">MAPTRAIGTGTVMGPQILLDYGADYTSINNHGGGILHILAAAGDLRMIRLFTEARMRGLDQKMQDSDGKTAIDVFEERWDHTPELRVQFEDLLRSLGDDTTDARVEGTEIDTAGEEEEEEEFHDALETM</sequence>
<dbReference type="Proteomes" id="UP001140502">
    <property type="component" value="Unassembled WGS sequence"/>
</dbReference>
<dbReference type="AlphaFoldDB" id="A0A9W8WMN1"/>
<evidence type="ECO:0000313" key="3">
    <source>
        <dbReference type="Proteomes" id="UP001140502"/>
    </source>
</evidence>
<dbReference type="SUPFAM" id="SSF48403">
    <property type="entry name" value="Ankyrin repeat"/>
    <property type="match status" value="1"/>
</dbReference>
<keyword evidence="3" id="KW-1185">Reference proteome</keyword>
<feature type="compositionally biased region" description="Basic and acidic residues" evidence="1">
    <location>
        <begin position="98"/>
        <end position="107"/>
    </location>
</feature>
<protein>
    <recommendedName>
        <fullName evidence="4">Ankyrin</fullName>
    </recommendedName>
</protein>
<dbReference type="EMBL" id="JAPEUR010000008">
    <property type="protein sequence ID" value="KAJ4328678.1"/>
    <property type="molecule type" value="Genomic_DNA"/>
</dbReference>
<proteinExistence type="predicted"/>
<feature type="region of interest" description="Disordered" evidence="1">
    <location>
        <begin position="98"/>
        <end position="129"/>
    </location>
</feature>
<evidence type="ECO:0000256" key="1">
    <source>
        <dbReference type="SAM" id="MobiDB-lite"/>
    </source>
</evidence>
<accession>A0A9W8WMN1</accession>
<name>A0A9W8WMN1_9HYPO</name>
<dbReference type="InterPro" id="IPR036770">
    <property type="entry name" value="Ankyrin_rpt-contain_sf"/>
</dbReference>
<reference evidence="2" key="1">
    <citation type="submission" date="2022-10" db="EMBL/GenBank/DDBJ databases">
        <title>Tapping the CABI collections for fungal endophytes: first genome assemblies for Collariella, Neodidymelliopsis, Ascochyta clinopodiicola, Didymella pomorum, Didymosphaeria variabile, Neocosmospora piperis and Neocucurbitaria cava.</title>
        <authorList>
            <person name="Hill R."/>
        </authorList>
    </citation>
    <scope>NUCLEOTIDE SEQUENCE</scope>
    <source>
        <strain evidence="2">IMI 366586</strain>
    </source>
</reference>
<feature type="compositionally biased region" description="Acidic residues" evidence="1">
    <location>
        <begin position="108"/>
        <end position="122"/>
    </location>
</feature>
<comment type="caution">
    <text evidence="2">The sequence shown here is derived from an EMBL/GenBank/DDBJ whole genome shotgun (WGS) entry which is preliminary data.</text>
</comment>
<evidence type="ECO:0008006" key="4">
    <source>
        <dbReference type="Google" id="ProtNLM"/>
    </source>
</evidence>
<gene>
    <name evidence="2" type="ORF">N0V84_000869</name>
</gene>
<dbReference type="Gene3D" id="1.25.40.20">
    <property type="entry name" value="Ankyrin repeat-containing domain"/>
    <property type="match status" value="1"/>
</dbReference>
<evidence type="ECO:0000313" key="2">
    <source>
        <dbReference type="EMBL" id="KAJ4328678.1"/>
    </source>
</evidence>